<keyword evidence="1" id="KW-0732">Signal</keyword>
<dbReference type="Pfam" id="PF05548">
    <property type="entry name" value="Peptidase_M11"/>
    <property type="match status" value="2"/>
</dbReference>
<dbReference type="SUPFAM" id="SSF55486">
    <property type="entry name" value="Metalloproteases ('zincins'), catalytic domain"/>
    <property type="match status" value="3"/>
</dbReference>
<comment type="caution">
    <text evidence="3">The sequence shown here is derived from an EMBL/GenBank/DDBJ whole genome shotgun (WGS) entry which is preliminary data.</text>
</comment>
<feature type="domain" description="Peptidase M11 gametolysin" evidence="2">
    <location>
        <begin position="773"/>
        <end position="941"/>
    </location>
</feature>
<dbReference type="Proteomes" id="UP001054902">
    <property type="component" value="Unassembled WGS sequence"/>
</dbReference>
<accession>A0AAD3CEL5</accession>
<sequence length="1181" mass="131070">MNFSYALSLWFSFLPALSLSQDVDHENKRRTQASNIFLKHEKHSIALNNLRGFSHEKSKQELKTTGSIDCIVVEIDGLFPPSNVESSLSISHGSHMNNDRDESTYGCTSDQDNITYFFNKDPMTLLTDDFISGETMLSISLHAFTSDGLIDVDQALVPGASSLTVFHEDLHERRRLRRTGVKEILVVRVTSVDGKIAPSQSETQLINDIFQDENNLARRFDECSNGQLKFTPAQGANVNNGILTVRTAVNLNQMDWQTCGNIATTAAERISRDHILVICPNEVFFGRAAAFGSTGGAMTWYRSEYASIPIVQVHELGHNLGHSHSGQFGSSYADPTCHMGNRGSWTDQGSKFCFNGAKTFVNGWYSEYHHTLDPLTETFYGKMYGINTVRDRSIPSDGKVVIRLTNDNEWPWYLIFQRKVGANAGIPQDGDKVVITVQEKETHSKSSWKKALGEFESKPFQWAGESLEIRVCRINLGESSAEVMIGKQGQVVCPVTYAPTAPPTTNVKDPIPCQDKPYKFYFNKSNRRKKRSCKFVGANKTAYRCKKAARFCQLTCASHTGTVCDAFDSTKAFKVAGQKLTCAQAVRKPNFSLSLSQDVDHENKRRTQASNIFLKHEKHSIALNNLRGFSHEKSKQELKTTGSIDCIVVEIDGLFPPSNVESSLSISHGSHMNNDRDESTYGCTSDQDNITYFFNKDPMTLLTDDFISGETMLSISLHAFTSDGLIDVDKALVPGASSLTVFHEDLHERRRLRRTGVKEILVVRVTSVDGKIAPSQSEAQLINDIFQDENNLARRFDDCSNGQLKFTPAQGANVNNGILTVRTAVNLNQMDWQTCGNIATTAAALIARNHIFIVCPDVVEFSGAAAWGSTGGVITWYRSKYASMPVVQVHELGHNLGHSHSGQYRVTYADPTCHMGNRGSWTDQGSKFCFNGAKTFVNGWYSEYHHTMDPLTETFYGKMYGINTVRDRSIPSDGKVVIRLTNDNEWPWYLIFQRKVGANAGIPQDGDKVVITVQEKETRSKSSWKKALGEFESTPFQWAGESLEIRVCRINLGESSAEVMIGKQGQVVCPVTNAPTAPPATVLQDPIPCQDKPFKFQWSASKKKNCKFVGANNTAIRCKKAAEFCQLTCAPHTGTVCDAFDRASKFNVAGQKLTCAQAASKPNFCKKNKVRSLCPIACGIV</sequence>
<feature type="signal peptide" evidence="1">
    <location>
        <begin position="1"/>
        <end position="20"/>
    </location>
</feature>
<gene>
    <name evidence="3" type="ORF">CTEN210_00677</name>
</gene>
<proteinExistence type="predicted"/>
<dbReference type="EMBL" id="BLLK01000019">
    <property type="protein sequence ID" value="GFH44203.1"/>
    <property type="molecule type" value="Genomic_DNA"/>
</dbReference>
<organism evidence="3 4">
    <name type="scientific">Chaetoceros tenuissimus</name>
    <dbReference type="NCBI Taxonomy" id="426638"/>
    <lineage>
        <taxon>Eukaryota</taxon>
        <taxon>Sar</taxon>
        <taxon>Stramenopiles</taxon>
        <taxon>Ochrophyta</taxon>
        <taxon>Bacillariophyta</taxon>
        <taxon>Coscinodiscophyceae</taxon>
        <taxon>Chaetocerotophycidae</taxon>
        <taxon>Chaetocerotales</taxon>
        <taxon>Chaetocerotaceae</taxon>
        <taxon>Chaetoceros</taxon>
    </lineage>
</organism>
<name>A0AAD3CEL5_9STRA</name>
<feature type="domain" description="Peptidase M11 gametolysin" evidence="2">
    <location>
        <begin position="197"/>
        <end position="365"/>
    </location>
</feature>
<protein>
    <recommendedName>
        <fullName evidence="2">Peptidase M11 gametolysin domain-containing protein</fullName>
    </recommendedName>
</protein>
<evidence type="ECO:0000256" key="1">
    <source>
        <dbReference type="SAM" id="SignalP"/>
    </source>
</evidence>
<dbReference type="AlphaFoldDB" id="A0AAD3CEL5"/>
<evidence type="ECO:0000259" key="2">
    <source>
        <dbReference type="Pfam" id="PF05548"/>
    </source>
</evidence>
<dbReference type="InterPro" id="IPR008752">
    <property type="entry name" value="Peptidase_M11"/>
</dbReference>
<reference evidence="3 4" key="1">
    <citation type="journal article" date="2021" name="Sci. Rep.">
        <title>The genome of the diatom Chaetoceros tenuissimus carries an ancient integrated fragment of an extant virus.</title>
        <authorList>
            <person name="Hongo Y."/>
            <person name="Kimura K."/>
            <person name="Takaki Y."/>
            <person name="Yoshida Y."/>
            <person name="Baba S."/>
            <person name="Kobayashi G."/>
            <person name="Nagasaki K."/>
            <person name="Hano T."/>
            <person name="Tomaru Y."/>
        </authorList>
    </citation>
    <scope>NUCLEOTIDE SEQUENCE [LARGE SCALE GENOMIC DNA]</scope>
    <source>
        <strain evidence="3 4">NIES-3715</strain>
    </source>
</reference>
<feature type="chain" id="PRO_5042206880" description="Peptidase M11 gametolysin domain-containing protein" evidence="1">
    <location>
        <begin position="21"/>
        <end position="1181"/>
    </location>
</feature>
<evidence type="ECO:0000313" key="4">
    <source>
        <dbReference type="Proteomes" id="UP001054902"/>
    </source>
</evidence>
<keyword evidence="4" id="KW-1185">Reference proteome</keyword>
<evidence type="ECO:0000313" key="3">
    <source>
        <dbReference type="EMBL" id="GFH44203.1"/>
    </source>
</evidence>